<dbReference type="GO" id="GO:0005524">
    <property type="term" value="F:ATP binding"/>
    <property type="evidence" value="ECO:0007669"/>
    <property type="project" value="UniProtKB-KW"/>
</dbReference>
<dbReference type="Proteomes" id="UP000750197">
    <property type="component" value="Unassembled WGS sequence"/>
</dbReference>
<dbReference type="PANTHER" id="PTHR30121:SF6">
    <property type="entry name" value="SLR6007 PROTEIN"/>
    <property type="match status" value="1"/>
</dbReference>
<reference evidence="1" key="1">
    <citation type="submission" date="2021-04" db="EMBL/GenBank/DDBJ databases">
        <title>Genomic insights into ecological role and evolution of a novel Thermoplasmata order Candidatus Sysuiplasmatales.</title>
        <authorList>
            <person name="Yuan Y."/>
        </authorList>
    </citation>
    <scope>NUCLEOTIDE SEQUENCE</scope>
    <source>
        <strain evidence="2">TUT19-bin139</strain>
        <strain evidence="1">YP2-bin.285</strain>
    </source>
</reference>
<dbReference type="AlphaFoldDB" id="A0A8J7YIU7"/>
<gene>
    <name evidence="1" type="ORF">J9259_01610</name>
    <name evidence="2" type="ORF">KIY12_03585</name>
</gene>
<dbReference type="EMBL" id="JAHEAC010000020">
    <property type="protein sequence ID" value="MBX8643789.1"/>
    <property type="molecule type" value="Genomic_DNA"/>
</dbReference>
<sequence>MAKRTAQGVSRLPAIRHRYRWEKGAFHSYLAVKHLPSALPEFFISGLLRRYRYVSVSVSTYPLSRASSLSRIDRALTRCGAEIAYRSDTGRHILHLTQFQARLEELKQEILSDSLMLFDASIIFRVSAFRLDELASRVEALESELRSDGIGIYSGKYRQDELHTAFLPGKPCFPVVVLVSDRTLPALIPFTQTPLMDRDGAYIGRDANDLSPVIIDRFKGSNFNSVIVGKSGSGKSFFAKLMLLRGKRSGNNYHFILDPLGEFEWVTHFVGGNYFDLMQFGIGIGNLTYSTDSELLAAVINLVCSPFRGIMGLGADLESRIRRKMAERPDIPLRAVLSSINSDLLAEGLHEAASLVERLLKGDLRFMLDGCWIFGSIGTVNAFDYSGMEESLRRAVSVFLLECILILCRRIDGRKSIFIDEAWKFAEDASIFSNLSKSMRHSRHYNTGIVLITQNLNDVILGSNGNIFNNASSAFIFAHERTEVKLSEALELNKNEMEFVNSNTPREARCSRSILLMPGRKIPLLHDSSEIEFSVCNSESSSVPSFHSFMASLALLSLNRLEYVAGGGIL</sequence>
<name>A0A8J7YIU7_9ARCH</name>
<dbReference type="Gene3D" id="3.40.50.300">
    <property type="entry name" value="P-loop containing nucleotide triphosphate hydrolases"/>
    <property type="match status" value="1"/>
</dbReference>
<keyword evidence="1" id="KW-0067">ATP-binding</keyword>
<dbReference type="SUPFAM" id="SSF52540">
    <property type="entry name" value="P-loop containing nucleoside triphosphate hydrolases"/>
    <property type="match status" value="1"/>
</dbReference>
<dbReference type="Gene3D" id="1.10.8.730">
    <property type="match status" value="1"/>
</dbReference>
<evidence type="ECO:0000313" key="1">
    <source>
        <dbReference type="EMBL" id="MBX8631209.1"/>
    </source>
</evidence>
<dbReference type="PANTHER" id="PTHR30121">
    <property type="entry name" value="UNCHARACTERIZED PROTEIN YJGR-RELATED"/>
    <property type="match status" value="1"/>
</dbReference>
<dbReference type="Proteomes" id="UP000716004">
    <property type="component" value="Unassembled WGS sequence"/>
</dbReference>
<keyword evidence="1" id="KW-0547">Nucleotide-binding</keyword>
<evidence type="ECO:0000313" key="3">
    <source>
        <dbReference type="Proteomes" id="UP000716004"/>
    </source>
</evidence>
<dbReference type="InterPro" id="IPR051162">
    <property type="entry name" value="T4SS_component"/>
</dbReference>
<protein>
    <submittedName>
        <fullName evidence="1">ATP-binding protein</fullName>
    </submittedName>
</protein>
<accession>A0A8J7YIU7</accession>
<dbReference type="Pfam" id="PF12846">
    <property type="entry name" value="AAA_10"/>
    <property type="match status" value="1"/>
</dbReference>
<evidence type="ECO:0000313" key="2">
    <source>
        <dbReference type="EMBL" id="MBX8643789.1"/>
    </source>
</evidence>
<proteinExistence type="predicted"/>
<comment type="caution">
    <text evidence="1">The sequence shown here is derived from an EMBL/GenBank/DDBJ whole genome shotgun (WGS) entry which is preliminary data.</text>
</comment>
<dbReference type="InterPro" id="IPR027417">
    <property type="entry name" value="P-loop_NTPase"/>
</dbReference>
<dbReference type="EMBL" id="JAGVSJ010000002">
    <property type="protein sequence ID" value="MBX8631209.1"/>
    <property type="molecule type" value="Genomic_DNA"/>
</dbReference>
<organism evidence="1 3">
    <name type="scientific">Candidatus Sysuiplasma superficiale</name>
    <dbReference type="NCBI Taxonomy" id="2823368"/>
    <lineage>
        <taxon>Archaea</taxon>
        <taxon>Methanobacteriati</taxon>
        <taxon>Thermoplasmatota</taxon>
        <taxon>Thermoplasmata</taxon>
        <taxon>Candidatus Sysuiplasmatales</taxon>
        <taxon>Candidatus Sysuiplasmataceae</taxon>
        <taxon>Candidatus Sysuiplasma</taxon>
    </lineage>
</organism>